<feature type="domain" description="Sulfatase N-terminal" evidence="2">
    <location>
        <begin position="286"/>
        <end position="561"/>
    </location>
</feature>
<dbReference type="InterPro" id="IPR000917">
    <property type="entry name" value="Sulfatase_N"/>
</dbReference>
<reference evidence="4 5" key="1">
    <citation type="journal article" date="2009" name="Infect. Immun.">
        <title>Comparative genomics reveal extensive transposon-mediated genomic plasticity and diversity among potential effector proteins within the genus Coxiella.</title>
        <authorList>
            <person name="Beare P.A."/>
            <person name="Unsworth N."/>
            <person name="Andoh M."/>
            <person name="Voth D.E."/>
            <person name="Omsland A."/>
            <person name="Gilk S.D."/>
            <person name="Williams K.P."/>
            <person name="Sobral B.W."/>
            <person name="Kupko J.J.III."/>
            <person name="Porcella S.F."/>
            <person name="Samuel J.E."/>
            <person name="Heinzen R.A."/>
        </authorList>
    </citation>
    <scope>NUCLEOTIDE SEQUENCE [LARGE SCALE GENOMIC DNA]</scope>
    <source>
        <strain evidence="4 5">Dugway 5J108-111</strain>
    </source>
</reference>
<dbReference type="PANTHER" id="PTHR43751">
    <property type="entry name" value="SULFATASE"/>
    <property type="match status" value="1"/>
</dbReference>
<dbReference type="EMBL" id="CP000733">
    <property type="protein sequence ID" value="ABS77418.2"/>
    <property type="molecule type" value="Genomic_DNA"/>
</dbReference>
<dbReference type="InterPro" id="IPR052701">
    <property type="entry name" value="GAG_Ulvan_Degrading_Sulfatases"/>
</dbReference>
<feature type="transmembrane region" description="Helical" evidence="1">
    <location>
        <begin position="64"/>
        <end position="91"/>
    </location>
</feature>
<feature type="transmembrane region" description="Helical" evidence="1">
    <location>
        <begin position="98"/>
        <end position="122"/>
    </location>
</feature>
<dbReference type="PANTHER" id="PTHR43751:SF3">
    <property type="entry name" value="SULFATASE N-TERMINAL DOMAIN-CONTAINING PROTEIN"/>
    <property type="match status" value="1"/>
</dbReference>
<feature type="transmembrane region" description="Helical" evidence="1">
    <location>
        <begin position="21"/>
        <end position="44"/>
    </location>
</feature>
<name>A9KGU0_COXBN</name>
<dbReference type="KEGG" id="cbd:CBUD_2021"/>
<dbReference type="SUPFAM" id="SSF53649">
    <property type="entry name" value="Alkaline phosphatase-like"/>
    <property type="match status" value="1"/>
</dbReference>
<evidence type="ECO:0000313" key="4">
    <source>
        <dbReference type="EMBL" id="ABS77418.2"/>
    </source>
</evidence>
<dbReference type="Proteomes" id="UP000008555">
    <property type="component" value="Chromosome"/>
</dbReference>
<dbReference type="FunFam" id="3.40.720.10:FF:000076">
    <property type="entry name" value="Phosphoglycerol transferase MdoB-like protein, alkaline phosphatase superfamily"/>
    <property type="match status" value="1"/>
</dbReference>
<dbReference type="Pfam" id="PF00884">
    <property type="entry name" value="Sulfatase"/>
    <property type="match status" value="1"/>
</dbReference>
<dbReference type="CDD" id="cd16148">
    <property type="entry name" value="sulfatase_like"/>
    <property type="match status" value="1"/>
</dbReference>
<feature type="transmembrane region" description="Helical" evidence="1">
    <location>
        <begin position="153"/>
        <end position="175"/>
    </location>
</feature>
<dbReference type="HOGENOM" id="CLU_030247_1_0_6"/>
<dbReference type="PIRSF" id="PIRSF004950">
    <property type="entry name" value="Mmb_sulf_HI0842"/>
    <property type="match status" value="1"/>
</dbReference>
<feature type="transmembrane region" description="Helical" evidence="1">
    <location>
        <begin position="187"/>
        <end position="213"/>
    </location>
</feature>
<dbReference type="Gene3D" id="3.40.720.10">
    <property type="entry name" value="Alkaline Phosphatase, subunit A"/>
    <property type="match status" value="1"/>
</dbReference>
<keyword evidence="1" id="KW-0472">Membrane</keyword>
<gene>
    <name evidence="4" type="ordered locus">CBUD_2021</name>
</gene>
<keyword evidence="1" id="KW-0812">Transmembrane</keyword>
<evidence type="ECO:0000256" key="1">
    <source>
        <dbReference type="SAM" id="Phobius"/>
    </source>
</evidence>
<proteinExistence type="predicted"/>
<dbReference type="GO" id="GO:0016740">
    <property type="term" value="F:transferase activity"/>
    <property type="evidence" value="ECO:0007669"/>
    <property type="project" value="UniProtKB-KW"/>
</dbReference>
<keyword evidence="1" id="KW-1133">Transmembrane helix</keyword>
<dbReference type="Pfam" id="PF11893">
    <property type="entry name" value="DUF3413"/>
    <property type="match status" value="1"/>
</dbReference>
<evidence type="ECO:0000259" key="3">
    <source>
        <dbReference type="Pfam" id="PF11893"/>
    </source>
</evidence>
<dbReference type="AlphaFoldDB" id="A9KGU0"/>
<dbReference type="RefSeq" id="WP_011997376.1">
    <property type="nucleotide sequence ID" value="NC_009727.1"/>
</dbReference>
<dbReference type="InterPro" id="IPR024588">
    <property type="entry name" value="YejM_N"/>
</dbReference>
<organism evidence="4 5">
    <name type="scientific">Coxiella burnetii (strain Dugway 5J108-111)</name>
    <dbReference type="NCBI Taxonomy" id="434922"/>
    <lineage>
        <taxon>Bacteria</taxon>
        <taxon>Pseudomonadati</taxon>
        <taxon>Pseudomonadota</taxon>
        <taxon>Gammaproteobacteria</taxon>
        <taxon>Legionellales</taxon>
        <taxon>Coxiellaceae</taxon>
        <taxon>Coxiella</taxon>
    </lineage>
</organism>
<evidence type="ECO:0000259" key="2">
    <source>
        <dbReference type="Pfam" id="PF00884"/>
    </source>
</evidence>
<accession>A9KGU0</accession>
<dbReference type="InterPro" id="IPR017850">
    <property type="entry name" value="Alkaline_phosphatase_core_sf"/>
</dbReference>
<sequence>MMTTEKRIIMTDSLTKSRRALYRWAGWFFLINIFLALLIGISYVRVLPDFHLMAGITRGGVALAWIFLIVSFITQLTIVFFFCCLMVIAIISIIPRRWLAFTLAIIFSAALIFALIVDIATFDLYHMHYFSEGLRIIWAGATSQVIALSSTELFLLIAVTVVLLIIEYFIALFVWRRIVKQKKGYRGYIFASGLILVFLMSYSSMFVATAMTYRHWFSPVDNHIVLEDARVLPYFNDIYGWLVPGDPSIRHILTSKGEIYFQVRKLNHPLRYPIHPLQCKIPKKLPNVLIIGIDTWRYDSMNESVTPHIYRFAQRTLQFKDHWSGGNCTQPGLISLFYGLPDNYWTAFLNQRRGPLLIHQFLKNNYEMGIFISAPLNYPPFDKTIFREVKHLVMQTPGGNSIVRDRAITNEFNRFLKTRNKEQPFFSFLFYDAVHNYCEQATPKYKPFQPAVNQCDRFSLTPSTDPKPYVNRYHNAAYFVDGEVQKVLDALKAHHLLENTIVIITADHGEQLNDERMGYWVHASAYTPYQLHVPLLVYWPGKTPQVNSYFTTHYDIVPTLMTEIFGCQNSLADYTLGRSLFSNKPRPYLIAGSYGDYAVVTKTQVTRIYPDGDYVINYLNGHPKYGAQLDRNSLQQVLEDLKKYFQY</sequence>
<keyword evidence="4" id="KW-0808">Transferase</keyword>
<evidence type="ECO:0000313" key="5">
    <source>
        <dbReference type="Proteomes" id="UP000008555"/>
    </source>
</evidence>
<protein>
    <submittedName>
        <fullName evidence="4">Phosphoglycerol transferase MdoB-like protein, alkaline phosphatase superfamily</fullName>
    </submittedName>
</protein>
<feature type="domain" description="Inner membrane protein YejM N-terminal" evidence="3">
    <location>
        <begin position="14"/>
        <end position="279"/>
    </location>
</feature>
<dbReference type="InterPro" id="IPR012159">
    <property type="entry name" value="YejM-like"/>
</dbReference>